<dbReference type="SUPFAM" id="SSF81345">
    <property type="entry name" value="ABC transporter involved in vitamin B12 uptake, BtuC"/>
    <property type="match status" value="1"/>
</dbReference>
<keyword evidence="5 8" id="KW-0812">Transmembrane</keyword>
<evidence type="ECO:0000313" key="9">
    <source>
        <dbReference type="EMBL" id="QCY48059.1"/>
    </source>
</evidence>
<dbReference type="GO" id="GO:0022857">
    <property type="term" value="F:transmembrane transporter activity"/>
    <property type="evidence" value="ECO:0007669"/>
    <property type="project" value="InterPro"/>
</dbReference>
<evidence type="ECO:0000256" key="3">
    <source>
        <dbReference type="ARBA" id="ARBA00022448"/>
    </source>
</evidence>
<dbReference type="FunFam" id="1.10.3470.10:FF:000001">
    <property type="entry name" value="Vitamin B12 ABC transporter permease BtuC"/>
    <property type="match status" value="1"/>
</dbReference>
<accession>A0A5B7WVV6</accession>
<feature type="transmembrane region" description="Helical" evidence="8">
    <location>
        <begin position="128"/>
        <end position="148"/>
    </location>
</feature>
<feature type="transmembrane region" description="Helical" evidence="8">
    <location>
        <begin position="102"/>
        <end position="122"/>
    </location>
</feature>
<dbReference type="KEGG" id="gcr:GcLGCM259_2352"/>
<dbReference type="GO" id="GO:0005886">
    <property type="term" value="C:plasma membrane"/>
    <property type="evidence" value="ECO:0007669"/>
    <property type="project" value="UniProtKB-SubCell"/>
</dbReference>
<dbReference type="Pfam" id="PF01032">
    <property type="entry name" value="FecCD"/>
    <property type="match status" value="1"/>
</dbReference>
<dbReference type="PANTHER" id="PTHR30472:SF1">
    <property type="entry name" value="FE(3+) DICITRATE TRANSPORT SYSTEM PERMEASE PROTEIN FECC-RELATED"/>
    <property type="match status" value="1"/>
</dbReference>
<dbReference type="AlphaFoldDB" id="A0A5B7WVV6"/>
<feature type="transmembrane region" description="Helical" evidence="8">
    <location>
        <begin position="205"/>
        <end position="227"/>
    </location>
</feature>
<evidence type="ECO:0000256" key="8">
    <source>
        <dbReference type="SAM" id="Phobius"/>
    </source>
</evidence>
<name>A0A5B7WVV6_9MICC</name>
<feature type="transmembrane region" description="Helical" evidence="8">
    <location>
        <begin position="248"/>
        <end position="275"/>
    </location>
</feature>
<organism evidence="9 10">
    <name type="scientific">Glutamicibacter creatinolyticus</name>
    <dbReference type="NCBI Taxonomy" id="162496"/>
    <lineage>
        <taxon>Bacteria</taxon>
        <taxon>Bacillati</taxon>
        <taxon>Actinomycetota</taxon>
        <taxon>Actinomycetes</taxon>
        <taxon>Micrococcales</taxon>
        <taxon>Micrococcaceae</taxon>
        <taxon>Glutamicibacter</taxon>
    </lineage>
</organism>
<keyword evidence="4" id="KW-1003">Cell membrane</keyword>
<dbReference type="InterPro" id="IPR000522">
    <property type="entry name" value="ABC_transptr_permease_BtuC"/>
</dbReference>
<protein>
    <submittedName>
        <fullName evidence="9">Iron ABC transporter permease</fullName>
    </submittedName>
</protein>
<evidence type="ECO:0000256" key="2">
    <source>
        <dbReference type="ARBA" id="ARBA00007935"/>
    </source>
</evidence>
<gene>
    <name evidence="9" type="ORF">GcLGCM259_2352</name>
</gene>
<dbReference type="Gene3D" id="1.10.3470.10">
    <property type="entry name" value="ABC transporter involved in vitamin B12 uptake, BtuC"/>
    <property type="match status" value="1"/>
</dbReference>
<proteinExistence type="inferred from homology"/>
<evidence type="ECO:0000256" key="7">
    <source>
        <dbReference type="ARBA" id="ARBA00023136"/>
    </source>
</evidence>
<dbReference type="Proteomes" id="UP000307000">
    <property type="component" value="Chromosome"/>
</dbReference>
<reference evidence="9 10" key="1">
    <citation type="submission" date="2018-12" db="EMBL/GenBank/DDBJ databases">
        <title>Complete Genome Sequence of Glutamicibacter creatinolyticus strain LGCM259,isolated from an abscess of a 12-year-old mare in Italy.</title>
        <authorList>
            <person name="Santos R.G."/>
            <person name="Silva A.L."/>
            <person name="Seyffert N."/>
            <person name="Castro T.L.P."/>
            <person name="Attili A.R."/>
            <person name="Rifici C."/>
            <person name="Mazzullo G."/>
            <person name="Brenig B."/>
            <person name="Venanzi F."/>
            <person name="Azevedo V."/>
        </authorList>
    </citation>
    <scope>NUCLEOTIDE SEQUENCE [LARGE SCALE GENOMIC DNA]</scope>
    <source>
        <strain evidence="9 10">LGCM 259</strain>
    </source>
</reference>
<evidence type="ECO:0000256" key="6">
    <source>
        <dbReference type="ARBA" id="ARBA00022989"/>
    </source>
</evidence>
<feature type="transmembrane region" description="Helical" evidence="8">
    <location>
        <begin position="287"/>
        <end position="308"/>
    </location>
</feature>
<dbReference type="RefSeq" id="WP_138926739.1">
    <property type="nucleotide sequence ID" value="NZ_CP034412.1"/>
</dbReference>
<feature type="transmembrane region" description="Helical" evidence="8">
    <location>
        <begin position="320"/>
        <end position="340"/>
    </location>
</feature>
<keyword evidence="3" id="KW-0813">Transport</keyword>
<keyword evidence="6 8" id="KW-1133">Transmembrane helix</keyword>
<keyword evidence="7 8" id="KW-0472">Membrane</keyword>
<dbReference type="EMBL" id="CP034412">
    <property type="protein sequence ID" value="QCY48059.1"/>
    <property type="molecule type" value="Genomic_DNA"/>
</dbReference>
<evidence type="ECO:0000313" key="10">
    <source>
        <dbReference type="Proteomes" id="UP000307000"/>
    </source>
</evidence>
<dbReference type="PANTHER" id="PTHR30472">
    <property type="entry name" value="FERRIC ENTEROBACTIN TRANSPORT SYSTEM PERMEASE PROTEIN"/>
    <property type="match status" value="1"/>
</dbReference>
<dbReference type="InterPro" id="IPR037294">
    <property type="entry name" value="ABC_BtuC-like"/>
</dbReference>
<evidence type="ECO:0000256" key="1">
    <source>
        <dbReference type="ARBA" id="ARBA00004651"/>
    </source>
</evidence>
<comment type="similarity">
    <text evidence="2">Belongs to the binding-protein-dependent transport system permease family. FecCD subfamily.</text>
</comment>
<evidence type="ECO:0000256" key="5">
    <source>
        <dbReference type="ARBA" id="ARBA00022692"/>
    </source>
</evidence>
<comment type="subcellular location">
    <subcellularLocation>
        <location evidence="1">Cell membrane</location>
        <topology evidence="1">Multi-pass membrane protein</topology>
    </subcellularLocation>
</comment>
<keyword evidence="10" id="KW-1185">Reference proteome</keyword>
<dbReference type="CDD" id="cd06550">
    <property type="entry name" value="TM_ABC_iron-siderophores_like"/>
    <property type="match status" value="1"/>
</dbReference>
<feature type="transmembrane region" description="Helical" evidence="8">
    <location>
        <begin position="160"/>
        <end position="185"/>
    </location>
</feature>
<feature type="transmembrane region" description="Helical" evidence="8">
    <location>
        <begin position="70"/>
        <end position="90"/>
    </location>
</feature>
<dbReference type="GO" id="GO:0033214">
    <property type="term" value="P:siderophore-iron import into cell"/>
    <property type="evidence" value="ECO:0007669"/>
    <property type="project" value="TreeGrafter"/>
</dbReference>
<evidence type="ECO:0000256" key="4">
    <source>
        <dbReference type="ARBA" id="ARBA00022475"/>
    </source>
</evidence>
<sequence>MSAIESTTRSTAIRPGRKLGVCLGLLLLLILGVGASLALGARPVPLASVLGTLADYDAANPEHAVVHSRIARTVGALVTGAALGLAGAGMQGLTRNPLADPGILGLNAGAALAVVASIALFGSLGLGGMMLAAFAGAAAVMTLVYLVASIGREGATPIKLALAGAALAVGLTAVTNALLMISRAALDEFRFWQIGTLAARGVDTYLTALPVVLLGCLIVLGTARVSNAVAMGEQTATALGFNLGRMRLLGSIGIVLLAGTATAVAGPIAFVGLIIPHAVRLLIGSDYRWLMPGCLLAGPVLMLAADVLGRLIAPPGEVQAGVMCALVGAPLFIALMRRGMKAVSL</sequence>